<dbReference type="CDD" id="cd03784">
    <property type="entry name" value="GT1_Gtf-like"/>
    <property type="match status" value="1"/>
</dbReference>
<evidence type="ECO:0000259" key="1">
    <source>
        <dbReference type="Pfam" id="PF06722"/>
    </source>
</evidence>
<sequence length="404" mass="42243">MRLLLLTCGTEGDTRPIAALGHALAGAGHAMQLLADAATVDIGRQLGLRSDALPGDVRSAIATEGAMRDITRNLARLTNANTPAWLAQAIDAGRGCDAVVMSGLAAFVGLSAAEALGVPAIGAMMIPITPTAAFGSPLLPFSPPRMLNRASHQLVNQLVWRTFRRSTNRARAAADLPPRRSLWTGHPVLYGVSPALLPPTPDWPPDNVACGQWRTPQGAWTPPAELLAFLSAGEPPAYVGFGSMAGFDNARVLQAVTGAFGRRRVLFNAGWTGIDTAALPRNFHPVGHVPHDWLFPRTSLVVHHGGSGTTHSACRAGVPSVVVPFAGDQFFWAARMRGAGVMRDTLRGASITGDALGNAVAFAGGDAARAAARQLGERMRHEDGNATAVAMIERIVAGTPRDGG</sequence>
<name>A0ABP7M2C1_9GAMM</name>
<feature type="domain" description="Erythromycin biosynthesis protein CIII-like C-terminal" evidence="1">
    <location>
        <begin position="274"/>
        <end position="380"/>
    </location>
</feature>
<dbReference type="InterPro" id="IPR010610">
    <property type="entry name" value="EryCIII-like_C"/>
</dbReference>
<dbReference type="Pfam" id="PF06722">
    <property type="entry name" value="EryCIII-like_C"/>
    <property type="match status" value="1"/>
</dbReference>
<dbReference type="Proteomes" id="UP001501727">
    <property type="component" value="Unassembled WGS sequence"/>
</dbReference>
<proteinExistence type="predicted"/>
<dbReference type="PANTHER" id="PTHR48050">
    <property type="entry name" value="STEROL 3-BETA-GLUCOSYLTRANSFERASE"/>
    <property type="match status" value="1"/>
</dbReference>
<dbReference type="SUPFAM" id="SSF53756">
    <property type="entry name" value="UDP-Glycosyltransferase/glycogen phosphorylase"/>
    <property type="match status" value="1"/>
</dbReference>
<evidence type="ECO:0000313" key="2">
    <source>
        <dbReference type="EMBL" id="GAA3912432.1"/>
    </source>
</evidence>
<gene>
    <name evidence="2" type="ORF">GCM10022229_01340</name>
</gene>
<accession>A0ABP7M2C1</accession>
<organism evidence="2 3">
    <name type="scientific">Luteimonas lutimaris</name>
    <dbReference type="NCBI Taxonomy" id="698645"/>
    <lineage>
        <taxon>Bacteria</taxon>
        <taxon>Pseudomonadati</taxon>
        <taxon>Pseudomonadota</taxon>
        <taxon>Gammaproteobacteria</taxon>
        <taxon>Lysobacterales</taxon>
        <taxon>Lysobacteraceae</taxon>
        <taxon>Luteimonas</taxon>
    </lineage>
</organism>
<dbReference type="Gene3D" id="3.40.50.2000">
    <property type="entry name" value="Glycogen Phosphorylase B"/>
    <property type="match status" value="2"/>
</dbReference>
<dbReference type="InterPro" id="IPR050426">
    <property type="entry name" value="Glycosyltransferase_28"/>
</dbReference>
<keyword evidence="3" id="KW-1185">Reference proteome</keyword>
<dbReference type="InterPro" id="IPR002213">
    <property type="entry name" value="UDP_glucos_trans"/>
</dbReference>
<dbReference type="EMBL" id="BAAAZU010000001">
    <property type="protein sequence ID" value="GAA3912432.1"/>
    <property type="molecule type" value="Genomic_DNA"/>
</dbReference>
<dbReference type="RefSeq" id="WP_344757991.1">
    <property type="nucleotide sequence ID" value="NZ_BAAAZU010000001.1"/>
</dbReference>
<reference evidence="3" key="1">
    <citation type="journal article" date="2019" name="Int. J. Syst. Evol. Microbiol.">
        <title>The Global Catalogue of Microorganisms (GCM) 10K type strain sequencing project: providing services to taxonomists for standard genome sequencing and annotation.</title>
        <authorList>
            <consortium name="The Broad Institute Genomics Platform"/>
            <consortium name="The Broad Institute Genome Sequencing Center for Infectious Disease"/>
            <person name="Wu L."/>
            <person name="Ma J."/>
        </authorList>
    </citation>
    <scope>NUCLEOTIDE SEQUENCE [LARGE SCALE GENOMIC DNA]</scope>
    <source>
        <strain evidence="3">JCM 16916</strain>
    </source>
</reference>
<comment type="caution">
    <text evidence="2">The sequence shown here is derived from an EMBL/GenBank/DDBJ whole genome shotgun (WGS) entry which is preliminary data.</text>
</comment>
<protein>
    <submittedName>
        <fullName evidence="2">Glycosyltransferase</fullName>
    </submittedName>
</protein>
<dbReference type="PANTHER" id="PTHR48050:SF13">
    <property type="entry name" value="STEROL 3-BETA-GLUCOSYLTRANSFERASE UGT80A2"/>
    <property type="match status" value="1"/>
</dbReference>
<evidence type="ECO:0000313" key="3">
    <source>
        <dbReference type="Proteomes" id="UP001501727"/>
    </source>
</evidence>